<evidence type="ECO:0000313" key="3">
    <source>
        <dbReference type="EMBL" id="MBM9460168.1"/>
    </source>
</evidence>
<organism evidence="3 4">
    <name type="scientific">Nocardioides faecalis</name>
    <dbReference type="NCBI Taxonomy" id="2803858"/>
    <lineage>
        <taxon>Bacteria</taxon>
        <taxon>Bacillati</taxon>
        <taxon>Actinomycetota</taxon>
        <taxon>Actinomycetes</taxon>
        <taxon>Propionibacteriales</taxon>
        <taxon>Nocardioidaceae</taxon>
        <taxon>Nocardioides</taxon>
    </lineage>
</organism>
<keyword evidence="2" id="KW-1133">Transmembrane helix</keyword>
<dbReference type="RefSeq" id="WP_205291480.1">
    <property type="nucleotide sequence ID" value="NZ_CP074406.1"/>
</dbReference>
<feature type="transmembrane region" description="Helical" evidence="2">
    <location>
        <begin position="37"/>
        <end position="55"/>
    </location>
</feature>
<keyword evidence="2" id="KW-0472">Membrane</keyword>
<feature type="compositionally biased region" description="Basic and acidic residues" evidence="1">
    <location>
        <begin position="235"/>
        <end position="251"/>
    </location>
</feature>
<feature type="transmembrane region" description="Helical" evidence="2">
    <location>
        <begin position="67"/>
        <end position="89"/>
    </location>
</feature>
<evidence type="ECO:0000256" key="2">
    <source>
        <dbReference type="SAM" id="Phobius"/>
    </source>
</evidence>
<protein>
    <submittedName>
        <fullName evidence="3">Uncharacterized protein</fullName>
    </submittedName>
</protein>
<feature type="region of interest" description="Disordered" evidence="1">
    <location>
        <begin position="229"/>
        <end position="251"/>
    </location>
</feature>
<evidence type="ECO:0000313" key="4">
    <source>
        <dbReference type="Proteomes" id="UP000663791"/>
    </source>
</evidence>
<feature type="transmembrane region" description="Helical" evidence="2">
    <location>
        <begin position="6"/>
        <end position="25"/>
    </location>
</feature>
<name>A0A939BYB3_9ACTN</name>
<feature type="transmembrane region" description="Helical" evidence="2">
    <location>
        <begin position="199"/>
        <end position="219"/>
    </location>
</feature>
<gene>
    <name evidence="3" type="ORF">JK386_09650</name>
</gene>
<feature type="transmembrane region" description="Helical" evidence="2">
    <location>
        <begin position="101"/>
        <end position="130"/>
    </location>
</feature>
<proteinExistence type="predicted"/>
<dbReference type="Proteomes" id="UP000663791">
    <property type="component" value="Unassembled WGS sequence"/>
</dbReference>
<keyword evidence="4" id="KW-1185">Reference proteome</keyword>
<comment type="caution">
    <text evidence="3">The sequence shown here is derived from an EMBL/GenBank/DDBJ whole genome shotgun (WGS) entry which is preliminary data.</text>
</comment>
<keyword evidence="2" id="KW-0812">Transmembrane</keyword>
<accession>A0A939BYB3</accession>
<evidence type="ECO:0000256" key="1">
    <source>
        <dbReference type="SAM" id="MobiDB-lite"/>
    </source>
</evidence>
<feature type="transmembrane region" description="Helical" evidence="2">
    <location>
        <begin position="150"/>
        <end position="171"/>
    </location>
</feature>
<sequence length="251" mass="27064">MSVRVLRVLAWFACVATTSTAFWLLTRSRDVDFDVPMLLVLGAHVMLGWVLHLSVEALDVRRTAMGGAMLGGFGALLAELAIGFLMFPATLRDGEIPDRSWFLVVPFVLLLGFAAFLLGVLLVRLLLAPAVTLVRRGRAALGGDVDARDAVLWSLLLLVTVAWATATALALPSEEGRARLLPIVLLLLGVRGQEEAHQGALWAGRVLSVLLVLVGVALFRFQRRLRAAAAEPDPSDPHRGRGESAGKHADR</sequence>
<reference evidence="3" key="1">
    <citation type="submission" date="2021-01" db="EMBL/GenBank/DDBJ databases">
        <title>Novel species in genus Nocardioides.</title>
        <authorList>
            <person name="Zhang G."/>
        </authorList>
    </citation>
    <scope>NUCLEOTIDE SEQUENCE</scope>
    <source>
        <strain evidence="3">Zg-536</strain>
    </source>
</reference>
<dbReference type="EMBL" id="JAERTX010000007">
    <property type="protein sequence ID" value="MBM9460168.1"/>
    <property type="molecule type" value="Genomic_DNA"/>
</dbReference>
<dbReference type="AlphaFoldDB" id="A0A939BYB3"/>